<dbReference type="EMBL" id="CP159578">
    <property type="protein sequence ID" value="XCJ80390.1"/>
    <property type="molecule type" value="Genomic_DNA"/>
</dbReference>
<proteinExistence type="predicted"/>
<gene>
    <name evidence="1" type="ORF">ABV408_04275</name>
</gene>
<evidence type="ECO:0000313" key="1">
    <source>
        <dbReference type="EMBL" id="XCJ80390.1"/>
    </source>
</evidence>
<accession>A0AB74UHV8</accession>
<protein>
    <submittedName>
        <fullName evidence="1">Uncharacterized protein</fullName>
    </submittedName>
</protein>
<sequence>MSDQAAGLRAWQRQRDRWPLLVLGEPRRGALESLLKSLNERSGRHWAPVTLAEAPRAAPGHALLWMESRPVDATLDYRWLKRMAVDVGPLPTLLHLESAAISQARLDNLSVAARRFLGVELSQDPASWLVP</sequence>
<organism evidence="1">
    <name type="scientific">Salinicola endophyticus</name>
    <dbReference type="NCBI Taxonomy" id="1949083"/>
    <lineage>
        <taxon>Bacteria</taxon>
        <taxon>Pseudomonadati</taxon>
        <taxon>Pseudomonadota</taxon>
        <taxon>Gammaproteobacteria</taxon>
        <taxon>Oceanospirillales</taxon>
        <taxon>Halomonadaceae</taxon>
        <taxon>Salinicola</taxon>
    </lineage>
</organism>
<reference evidence="1" key="1">
    <citation type="submission" date="2024-06" db="EMBL/GenBank/DDBJ databases">
        <title>Complete genome of Salinicola endophyticus HNIBRBA4755.</title>
        <authorList>
            <person name="Shin S.Y."/>
            <person name="Kang H."/>
            <person name="Song J."/>
        </authorList>
    </citation>
    <scope>NUCLEOTIDE SEQUENCE</scope>
    <source>
        <strain evidence="1">HNIBRBA4755</strain>
    </source>
</reference>
<dbReference type="AlphaFoldDB" id="A0AB74UHV8"/>
<dbReference type="RefSeq" id="WP_353981212.1">
    <property type="nucleotide sequence ID" value="NZ_CP159578.1"/>
</dbReference>
<name>A0AB74UHV8_9GAMM</name>